<proteinExistence type="predicted"/>
<dbReference type="Pfam" id="PF00194">
    <property type="entry name" value="Carb_anhydrase"/>
    <property type="match status" value="1"/>
</dbReference>
<dbReference type="WBParaSite" id="L893_g28974.t1">
    <property type="protein sequence ID" value="L893_g28974.t1"/>
    <property type="gene ID" value="L893_g28974"/>
</dbReference>
<dbReference type="Gene3D" id="3.10.200.10">
    <property type="entry name" value="Alpha carbonic anhydrase"/>
    <property type="match status" value="1"/>
</dbReference>
<dbReference type="PROSITE" id="PS51144">
    <property type="entry name" value="ALPHA_CA_2"/>
    <property type="match status" value="1"/>
</dbReference>
<dbReference type="SUPFAM" id="SSF51069">
    <property type="entry name" value="Carbonic anhydrase"/>
    <property type="match status" value="1"/>
</dbReference>
<dbReference type="InterPro" id="IPR036398">
    <property type="entry name" value="CA_dom_sf"/>
</dbReference>
<feature type="domain" description="Alpha-carbonic anhydrase" evidence="1">
    <location>
        <begin position="1"/>
        <end position="116"/>
    </location>
</feature>
<evidence type="ECO:0000313" key="3">
    <source>
        <dbReference type="WBParaSite" id="L893_g28974.t1"/>
    </source>
</evidence>
<reference evidence="3" key="1">
    <citation type="submission" date="2016-11" db="UniProtKB">
        <authorList>
            <consortium name="WormBaseParasite"/>
        </authorList>
    </citation>
    <scope>IDENTIFICATION</scope>
</reference>
<evidence type="ECO:0000259" key="1">
    <source>
        <dbReference type="PROSITE" id="PS51144"/>
    </source>
</evidence>
<dbReference type="InterPro" id="IPR001148">
    <property type="entry name" value="CA_dom"/>
</dbReference>
<accession>A0A1I7ZR36</accession>
<name>A0A1I7ZR36_9BILA</name>
<dbReference type="AlphaFoldDB" id="A0A1I7ZR36"/>
<dbReference type="Proteomes" id="UP000095287">
    <property type="component" value="Unplaced"/>
</dbReference>
<protein>
    <submittedName>
        <fullName evidence="3">Alpha-carbonic anhydrase domain-containing protein</fullName>
    </submittedName>
</protein>
<sequence>MEAALKQPNGVLALAILSNVLYNGSQSGMHSFKFSQMIPNSEKNKEFWVYEGSEAVEPFREDVKWIVFRAAIPISSGQLDKLRELRESRAEDEVEKKMNPMRAVQSLNSRLVRSSFRSVAQSELP</sequence>
<organism evidence="2 3">
    <name type="scientific">Steinernema glaseri</name>
    <dbReference type="NCBI Taxonomy" id="37863"/>
    <lineage>
        <taxon>Eukaryota</taxon>
        <taxon>Metazoa</taxon>
        <taxon>Ecdysozoa</taxon>
        <taxon>Nematoda</taxon>
        <taxon>Chromadorea</taxon>
        <taxon>Rhabditida</taxon>
        <taxon>Tylenchina</taxon>
        <taxon>Panagrolaimomorpha</taxon>
        <taxon>Strongyloidoidea</taxon>
        <taxon>Steinernematidae</taxon>
        <taxon>Steinernema</taxon>
    </lineage>
</organism>
<evidence type="ECO:0000313" key="2">
    <source>
        <dbReference type="Proteomes" id="UP000095287"/>
    </source>
</evidence>
<keyword evidence="2" id="KW-1185">Reference proteome</keyword>